<keyword evidence="2" id="KW-1185">Reference proteome</keyword>
<evidence type="ECO:0000313" key="2">
    <source>
        <dbReference type="Proteomes" id="UP000064967"/>
    </source>
</evidence>
<dbReference type="AlphaFoldDB" id="A0A0K1PNN0"/>
<evidence type="ECO:0000313" key="1">
    <source>
        <dbReference type="EMBL" id="AKU95006.1"/>
    </source>
</evidence>
<gene>
    <name evidence="1" type="ORF">AKJ09_01670</name>
</gene>
<dbReference type="EMBL" id="CP012333">
    <property type="protein sequence ID" value="AKU95006.1"/>
    <property type="molecule type" value="Genomic_DNA"/>
</dbReference>
<reference evidence="1 2" key="1">
    <citation type="submission" date="2015-08" db="EMBL/GenBank/DDBJ databases">
        <authorList>
            <person name="Babu N.S."/>
            <person name="Beckwith C.J."/>
            <person name="Beseler K.G."/>
            <person name="Brison A."/>
            <person name="Carone J.V."/>
            <person name="Caskin T.P."/>
            <person name="Diamond M."/>
            <person name="Durham M.E."/>
            <person name="Foxe J.M."/>
            <person name="Go M."/>
            <person name="Henderson B.A."/>
            <person name="Jones I.B."/>
            <person name="McGettigan J.A."/>
            <person name="Micheletti S.J."/>
            <person name="Nasrallah M.E."/>
            <person name="Ortiz D."/>
            <person name="Piller C.R."/>
            <person name="Privatt S.R."/>
            <person name="Schneider S.L."/>
            <person name="Sharp S."/>
            <person name="Smith T.C."/>
            <person name="Stanton J.D."/>
            <person name="Ullery H.E."/>
            <person name="Wilson R.J."/>
            <person name="Serrano M.G."/>
            <person name="Buck G."/>
            <person name="Lee V."/>
            <person name="Wang Y."/>
            <person name="Carvalho R."/>
            <person name="Voegtly L."/>
            <person name="Shi R."/>
            <person name="Duckworth R."/>
            <person name="Johnson A."/>
            <person name="Loviza R."/>
            <person name="Walstead R."/>
            <person name="Shah Z."/>
            <person name="Kiflezghi M."/>
            <person name="Wade K."/>
            <person name="Ball S.L."/>
            <person name="Bradley K.W."/>
            <person name="Asai D.J."/>
            <person name="Bowman C.A."/>
            <person name="Russell D.A."/>
            <person name="Pope W.H."/>
            <person name="Jacobs-Sera D."/>
            <person name="Hendrix R.W."/>
            <person name="Hatfull G.F."/>
        </authorList>
    </citation>
    <scope>NUCLEOTIDE SEQUENCE [LARGE SCALE GENOMIC DNA]</scope>
    <source>
        <strain evidence="1 2">DSM 27648</strain>
    </source>
</reference>
<name>A0A0K1PNN0_9BACT</name>
<dbReference type="KEGG" id="llu:AKJ09_01670"/>
<dbReference type="Proteomes" id="UP000064967">
    <property type="component" value="Chromosome"/>
</dbReference>
<protein>
    <submittedName>
        <fullName evidence="1">Uncharacterized protein</fullName>
    </submittedName>
</protein>
<proteinExistence type="predicted"/>
<sequence length="65" mass="7409">MGPTPEEILLQVQREMDEAAVPYLRRRVERPPPFDTSGQQNARGASFVLWRVLDRGTVRPSISKC</sequence>
<dbReference type="STRING" id="1391654.AKJ09_01670"/>
<organism evidence="1 2">
    <name type="scientific">Labilithrix luteola</name>
    <dbReference type="NCBI Taxonomy" id="1391654"/>
    <lineage>
        <taxon>Bacteria</taxon>
        <taxon>Pseudomonadati</taxon>
        <taxon>Myxococcota</taxon>
        <taxon>Polyangia</taxon>
        <taxon>Polyangiales</taxon>
        <taxon>Labilitrichaceae</taxon>
        <taxon>Labilithrix</taxon>
    </lineage>
</organism>
<accession>A0A0K1PNN0</accession>